<evidence type="ECO:0000313" key="1">
    <source>
        <dbReference type="EMBL" id="KAI0046311.1"/>
    </source>
</evidence>
<comment type="caution">
    <text evidence="1">The sequence shown here is derived from an EMBL/GenBank/DDBJ whole genome shotgun (WGS) entry which is preliminary data.</text>
</comment>
<reference evidence="1" key="2">
    <citation type="journal article" date="2022" name="New Phytol.">
        <title>Evolutionary transition to the ectomycorrhizal habit in the genomes of a hyperdiverse lineage of mushroom-forming fungi.</title>
        <authorList>
            <person name="Looney B."/>
            <person name="Miyauchi S."/>
            <person name="Morin E."/>
            <person name="Drula E."/>
            <person name="Courty P.E."/>
            <person name="Kohler A."/>
            <person name="Kuo A."/>
            <person name="LaButti K."/>
            <person name="Pangilinan J."/>
            <person name="Lipzen A."/>
            <person name="Riley R."/>
            <person name="Andreopoulos W."/>
            <person name="He G."/>
            <person name="Johnson J."/>
            <person name="Nolan M."/>
            <person name="Tritt A."/>
            <person name="Barry K.W."/>
            <person name="Grigoriev I.V."/>
            <person name="Nagy L.G."/>
            <person name="Hibbett D."/>
            <person name="Henrissat B."/>
            <person name="Matheny P.B."/>
            <person name="Labbe J."/>
            <person name="Martin F.M."/>
        </authorList>
    </citation>
    <scope>NUCLEOTIDE SEQUENCE</scope>
    <source>
        <strain evidence="1">FP105234-sp</strain>
    </source>
</reference>
<organism evidence="1 2">
    <name type="scientific">Auriscalpium vulgare</name>
    <dbReference type="NCBI Taxonomy" id="40419"/>
    <lineage>
        <taxon>Eukaryota</taxon>
        <taxon>Fungi</taxon>
        <taxon>Dikarya</taxon>
        <taxon>Basidiomycota</taxon>
        <taxon>Agaricomycotina</taxon>
        <taxon>Agaricomycetes</taxon>
        <taxon>Russulales</taxon>
        <taxon>Auriscalpiaceae</taxon>
        <taxon>Auriscalpium</taxon>
    </lineage>
</organism>
<name>A0ACB8RRF0_9AGAM</name>
<sequence length="84" mass="8322">MRAVFLAAGTLAASVAVAVPAAHRGDANAVAVLSAPASTSSTHPALPYPTPTIISTPVYFTASAPPPVDRHAHAAQAVLQRAGA</sequence>
<gene>
    <name evidence="1" type="ORF">FA95DRAFT_1607031</name>
</gene>
<reference evidence="1" key="1">
    <citation type="submission" date="2021-02" db="EMBL/GenBank/DDBJ databases">
        <authorList>
            <consortium name="DOE Joint Genome Institute"/>
            <person name="Ahrendt S."/>
            <person name="Looney B.P."/>
            <person name="Miyauchi S."/>
            <person name="Morin E."/>
            <person name="Drula E."/>
            <person name="Courty P.E."/>
            <person name="Chicoki N."/>
            <person name="Fauchery L."/>
            <person name="Kohler A."/>
            <person name="Kuo A."/>
            <person name="Labutti K."/>
            <person name="Pangilinan J."/>
            <person name="Lipzen A."/>
            <person name="Riley R."/>
            <person name="Andreopoulos W."/>
            <person name="He G."/>
            <person name="Johnson J."/>
            <person name="Barry K.W."/>
            <person name="Grigoriev I.V."/>
            <person name="Nagy L."/>
            <person name="Hibbett D."/>
            <person name="Henrissat B."/>
            <person name="Matheny P.B."/>
            <person name="Labbe J."/>
            <person name="Martin F."/>
        </authorList>
    </citation>
    <scope>NUCLEOTIDE SEQUENCE</scope>
    <source>
        <strain evidence="1">FP105234-sp</strain>
    </source>
</reference>
<accession>A0ACB8RRF0</accession>
<proteinExistence type="predicted"/>
<evidence type="ECO:0000313" key="2">
    <source>
        <dbReference type="Proteomes" id="UP000814033"/>
    </source>
</evidence>
<dbReference type="EMBL" id="MU275929">
    <property type="protein sequence ID" value="KAI0046311.1"/>
    <property type="molecule type" value="Genomic_DNA"/>
</dbReference>
<keyword evidence="2" id="KW-1185">Reference proteome</keyword>
<dbReference type="Proteomes" id="UP000814033">
    <property type="component" value="Unassembled WGS sequence"/>
</dbReference>
<protein>
    <submittedName>
        <fullName evidence="1">Uncharacterized protein</fullName>
    </submittedName>
</protein>